<evidence type="ECO:0000313" key="2">
    <source>
        <dbReference type="Proteomes" id="UP000800040"/>
    </source>
</evidence>
<gene>
    <name evidence="1" type="ORF">BDW02DRAFT_386471</name>
</gene>
<sequence>MLPLPKQPKKAGFKGAWRFTSYLHTFTFSLVNARQQSDISGMRTDVSIPYPTVPLAKRCEVSLRSTPFVMNRAGGLFVVLQGILTDL</sequence>
<dbReference type="AlphaFoldDB" id="A0A6A5KBI3"/>
<dbReference type="EMBL" id="ML975322">
    <property type="protein sequence ID" value="KAF1833266.1"/>
    <property type="molecule type" value="Genomic_DNA"/>
</dbReference>
<protein>
    <submittedName>
        <fullName evidence="1">Uncharacterized protein</fullName>
    </submittedName>
</protein>
<accession>A0A6A5KBI3</accession>
<reference evidence="1" key="1">
    <citation type="submission" date="2020-01" db="EMBL/GenBank/DDBJ databases">
        <authorList>
            <consortium name="DOE Joint Genome Institute"/>
            <person name="Haridas S."/>
            <person name="Albert R."/>
            <person name="Binder M."/>
            <person name="Bloem J."/>
            <person name="Labutti K."/>
            <person name="Salamov A."/>
            <person name="Andreopoulos B."/>
            <person name="Baker S.E."/>
            <person name="Barry K."/>
            <person name="Bills G."/>
            <person name="Bluhm B.H."/>
            <person name="Cannon C."/>
            <person name="Castanera R."/>
            <person name="Culley D.E."/>
            <person name="Daum C."/>
            <person name="Ezra D."/>
            <person name="Gonzalez J.B."/>
            <person name="Henrissat B."/>
            <person name="Kuo A."/>
            <person name="Liang C."/>
            <person name="Lipzen A."/>
            <person name="Lutzoni F."/>
            <person name="Magnuson J."/>
            <person name="Mondo S."/>
            <person name="Nolan M."/>
            <person name="Ohm R."/>
            <person name="Pangilinan J."/>
            <person name="Park H.-J."/>
            <person name="Ramirez L."/>
            <person name="Alfaro M."/>
            <person name="Sun H."/>
            <person name="Tritt A."/>
            <person name="Yoshinaga Y."/>
            <person name="Zwiers L.-H."/>
            <person name="Turgeon B.G."/>
            <person name="Goodwin S.B."/>
            <person name="Spatafora J.W."/>
            <person name="Crous P.W."/>
            <person name="Grigoriev I.V."/>
        </authorList>
    </citation>
    <scope>NUCLEOTIDE SEQUENCE</scope>
    <source>
        <strain evidence="1">P77</strain>
    </source>
</reference>
<keyword evidence="2" id="KW-1185">Reference proteome</keyword>
<name>A0A6A5KBI3_9PLEO</name>
<evidence type="ECO:0000313" key="1">
    <source>
        <dbReference type="EMBL" id="KAF1833266.1"/>
    </source>
</evidence>
<proteinExistence type="predicted"/>
<dbReference type="Proteomes" id="UP000800040">
    <property type="component" value="Unassembled WGS sequence"/>
</dbReference>
<organism evidence="1 2">
    <name type="scientific">Decorospora gaudefroyi</name>
    <dbReference type="NCBI Taxonomy" id="184978"/>
    <lineage>
        <taxon>Eukaryota</taxon>
        <taxon>Fungi</taxon>
        <taxon>Dikarya</taxon>
        <taxon>Ascomycota</taxon>
        <taxon>Pezizomycotina</taxon>
        <taxon>Dothideomycetes</taxon>
        <taxon>Pleosporomycetidae</taxon>
        <taxon>Pleosporales</taxon>
        <taxon>Pleosporineae</taxon>
        <taxon>Pleosporaceae</taxon>
        <taxon>Decorospora</taxon>
    </lineage>
</organism>